<sequence length="55" mass="5554">MLTVVRQTPVDARLALAVIAASLAPFAQAGFVDDSATLQTPSTAPISPAASMKNA</sequence>
<feature type="signal peptide" evidence="1">
    <location>
        <begin position="1"/>
        <end position="29"/>
    </location>
</feature>
<dbReference type="EMBL" id="JALGRD010000001">
    <property type="protein sequence ID" value="MCJ0972096.1"/>
    <property type="molecule type" value="Genomic_DNA"/>
</dbReference>
<evidence type="ECO:0000313" key="2">
    <source>
        <dbReference type="EMBL" id="MCJ0972096.1"/>
    </source>
</evidence>
<comment type="caution">
    <text evidence="2">The sequence shown here is derived from an EMBL/GenBank/DDBJ whole genome shotgun (WGS) entry which is preliminary data.</text>
</comment>
<dbReference type="RefSeq" id="WP_243604284.1">
    <property type="nucleotide sequence ID" value="NZ_JALGRD010000001.1"/>
</dbReference>
<proteinExistence type="predicted"/>
<evidence type="ECO:0000256" key="1">
    <source>
        <dbReference type="SAM" id="SignalP"/>
    </source>
</evidence>
<keyword evidence="3" id="KW-1185">Reference proteome</keyword>
<accession>A0A9X2ATJ7</accession>
<dbReference type="AlphaFoldDB" id="A0A9X2ATJ7"/>
<dbReference type="Proteomes" id="UP001139682">
    <property type="component" value="Unassembled WGS sequence"/>
</dbReference>
<gene>
    <name evidence="2" type="ORF">MST27_01755</name>
</gene>
<keyword evidence="1" id="KW-0732">Signal</keyword>
<organism evidence="2 3">
    <name type="scientific">Stutzerimonas marianensis</name>
    <dbReference type="NCBI Taxonomy" id="2929513"/>
    <lineage>
        <taxon>Bacteria</taxon>
        <taxon>Pseudomonadati</taxon>
        <taxon>Pseudomonadota</taxon>
        <taxon>Gammaproteobacteria</taxon>
        <taxon>Pseudomonadales</taxon>
        <taxon>Pseudomonadaceae</taxon>
        <taxon>Stutzerimonas</taxon>
    </lineage>
</organism>
<feature type="chain" id="PRO_5040859450" evidence="1">
    <location>
        <begin position="30"/>
        <end position="55"/>
    </location>
</feature>
<evidence type="ECO:0000313" key="3">
    <source>
        <dbReference type="Proteomes" id="UP001139682"/>
    </source>
</evidence>
<name>A0A9X2ATJ7_9GAMM</name>
<protein>
    <submittedName>
        <fullName evidence="2">Uncharacterized protein</fullName>
    </submittedName>
</protein>
<reference evidence="2" key="1">
    <citation type="submission" date="2022-03" db="EMBL/GenBank/DDBJ databases">
        <title>Pseudomonas marianensis sp. nov., a marine bacterium isolated from deep-sea sediments of the Mariana Trench.</title>
        <authorList>
            <person name="Wei Y."/>
        </authorList>
    </citation>
    <scope>NUCLEOTIDE SEQUENCE</scope>
    <source>
        <strain evidence="2">PS1</strain>
    </source>
</reference>